<name>A0AAV3NTJ1_LITER</name>
<comment type="caution">
    <text evidence="6">The sequence shown here is derived from an EMBL/GenBank/DDBJ whole genome shotgun (WGS) entry which is preliminary data.</text>
</comment>
<gene>
    <name evidence="6" type="ORF">LIER_03542</name>
</gene>
<reference evidence="6 7" key="1">
    <citation type="submission" date="2024-01" db="EMBL/GenBank/DDBJ databases">
        <title>The complete chloroplast genome sequence of Lithospermum erythrorhizon: insights into the phylogenetic relationship among Boraginaceae species and the maternal lineages of purple gromwells.</title>
        <authorList>
            <person name="Okada T."/>
            <person name="Watanabe K."/>
        </authorList>
    </citation>
    <scope>NUCLEOTIDE SEQUENCE [LARGE SCALE GENOMIC DNA]</scope>
</reference>
<dbReference type="EMBL" id="BAABME010000430">
    <property type="protein sequence ID" value="GAA0142705.1"/>
    <property type="molecule type" value="Genomic_DNA"/>
</dbReference>
<dbReference type="InterPro" id="IPR003406">
    <property type="entry name" value="Glyco_trans_14"/>
</dbReference>
<keyword evidence="7" id="KW-1185">Reference proteome</keyword>
<evidence type="ECO:0000256" key="1">
    <source>
        <dbReference type="ARBA" id="ARBA00004606"/>
    </source>
</evidence>
<dbReference type="GO" id="GO:0016020">
    <property type="term" value="C:membrane"/>
    <property type="evidence" value="ECO:0007669"/>
    <property type="project" value="UniProtKB-SubCell"/>
</dbReference>
<evidence type="ECO:0000256" key="4">
    <source>
        <dbReference type="ARBA" id="ARBA00023136"/>
    </source>
</evidence>
<dbReference type="PANTHER" id="PTHR31042:SF150">
    <property type="entry name" value="OS06G0661900 PROTEIN"/>
    <property type="match status" value="1"/>
</dbReference>
<keyword evidence="5" id="KW-0325">Glycoprotein</keyword>
<dbReference type="GO" id="GO:0016757">
    <property type="term" value="F:glycosyltransferase activity"/>
    <property type="evidence" value="ECO:0007669"/>
    <property type="project" value="UniProtKB-KW"/>
</dbReference>
<keyword evidence="3 6" id="KW-0808">Transferase</keyword>
<evidence type="ECO:0000313" key="6">
    <source>
        <dbReference type="EMBL" id="GAA0142705.1"/>
    </source>
</evidence>
<dbReference type="AlphaFoldDB" id="A0AAV3NTJ1"/>
<protein>
    <submittedName>
        <fullName evidence="6">Transferase</fullName>
    </submittedName>
</protein>
<evidence type="ECO:0000256" key="3">
    <source>
        <dbReference type="ARBA" id="ARBA00022679"/>
    </source>
</evidence>
<dbReference type="InterPro" id="IPR044174">
    <property type="entry name" value="BC10-like"/>
</dbReference>
<evidence type="ECO:0000256" key="2">
    <source>
        <dbReference type="ARBA" id="ARBA00022676"/>
    </source>
</evidence>
<sequence length="116" mass="13093">MLNSSACYLFSSGGCKALSGWFPPPARELITDKEIGSRVVIREVINASPLVTTSLKVALTPGALPFEKLWDKFFQGHEGKFSVYVHASEDKQLHFSRYFINREIRSDKVCNIITHF</sequence>
<accession>A0AAV3NTJ1</accession>
<dbReference type="PANTHER" id="PTHR31042">
    <property type="entry name" value="CORE-2/I-BRANCHING BETA-1,6-N-ACETYLGLUCOSAMINYLTRANSFERASE FAMILY PROTEIN-RELATED"/>
    <property type="match status" value="1"/>
</dbReference>
<keyword evidence="4" id="KW-0472">Membrane</keyword>
<organism evidence="6 7">
    <name type="scientific">Lithospermum erythrorhizon</name>
    <name type="common">Purple gromwell</name>
    <name type="synonym">Lithospermum officinale var. erythrorhizon</name>
    <dbReference type="NCBI Taxonomy" id="34254"/>
    <lineage>
        <taxon>Eukaryota</taxon>
        <taxon>Viridiplantae</taxon>
        <taxon>Streptophyta</taxon>
        <taxon>Embryophyta</taxon>
        <taxon>Tracheophyta</taxon>
        <taxon>Spermatophyta</taxon>
        <taxon>Magnoliopsida</taxon>
        <taxon>eudicotyledons</taxon>
        <taxon>Gunneridae</taxon>
        <taxon>Pentapetalae</taxon>
        <taxon>asterids</taxon>
        <taxon>lamiids</taxon>
        <taxon>Boraginales</taxon>
        <taxon>Boraginaceae</taxon>
        <taxon>Boraginoideae</taxon>
        <taxon>Lithospermeae</taxon>
        <taxon>Lithospermum</taxon>
    </lineage>
</organism>
<dbReference type="Proteomes" id="UP001454036">
    <property type="component" value="Unassembled WGS sequence"/>
</dbReference>
<keyword evidence="2" id="KW-0328">Glycosyltransferase</keyword>
<evidence type="ECO:0000313" key="7">
    <source>
        <dbReference type="Proteomes" id="UP001454036"/>
    </source>
</evidence>
<evidence type="ECO:0000256" key="5">
    <source>
        <dbReference type="ARBA" id="ARBA00023180"/>
    </source>
</evidence>
<comment type="subcellular location">
    <subcellularLocation>
        <location evidence="1">Membrane</location>
        <topology evidence="1">Single-pass type II membrane protein</topology>
    </subcellularLocation>
</comment>
<proteinExistence type="predicted"/>
<dbReference type="Pfam" id="PF02485">
    <property type="entry name" value="Branch"/>
    <property type="match status" value="1"/>
</dbReference>